<dbReference type="EMBL" id="PVNG01000019">
    <property type="protein sequence ID" value="PRX59767.1"/>
    <property type="molecule type" value="Genomic_DNA"/>
</dbReference>
<protein>
    <submittedName>
        <fullName evidence="1">Uncharacterized protein</fullName>
    </submittedName>
</protein>
<organism evidence="1 2">
    <name type="scientific">Nonomuraea fuscirosea</name>
    <dbReference type="NCBI Taxonomy" id="1291556"/>
    <lineage>
        <taxon>Bacteria</taxon>
        <taxon>Bacillati</taxon>
        <taxon>Actinomycetota</taxon>
        <taxon>Actinomycetes</taxon>
        <taxon>Streptosporangiales</taxon>
        <taxon>Streptosporangiaceae</taxon>
        <taxon>Nonomuraea</taxon>
    </lineage>
</organism>
<evidence type="ECO:0000313" key="2">
    <source>
        <dbReference type="Proteomes" id="UP000238312"/>
    </source>
</evidence>
<sequence>MKRKIVDYLPFLGIVLFVCAASWTAGRAPSGRTAVRR</sequence>
<evidence type="ECO:0000313" key="1">
    <source>
        <dbReference type="EMBL" id="PRX59767.1"/>
    </source>
</evidence>
<keyword evidence="2" id="KW-1185">Reference proteome</keyword>
<name>A0A2T0MP52_9ACTN</name>
<reference evidence="1 2" key="1">
    <citation type="submission" date="2018-03" db="EMBL/GenBank/DDBJ databases">
        <title>Genomic Encyclopedia of Type Strains, Phase III (KMG-III): the genomes of soil and plant-associated and newly described type strains.</title>
        <authorList>
            <person name="Whitman W."/>
        </authorList>
    </citation>
    <scope>NUCLEOTIDE SEQUENCE [LARGE SCALE GENOMIC DNA]</scope>
    <source>
        <strain evidence="1 2">CGMCC 4.7104</strain>
    </source>
</reference>
<dbReference type="AlphaFoldDB" id="A0A2T0MP52"/>
<accession>A0A2T0MP52</accession>
<comment type="caution">
    <text evidence="1">The sequence shown here is derived from an EMBL/GenBank/DDBJ whole genome shotgun (WGS) entry which is preliminary data.</text>
</comment>
<gene>
    <name evidence="1" type="ORF">B0I32_119210</name>
</gene>
<proteinExistence type="predicted"/>
<dbReference type="Proteomes" id="UP000238312">
    <property type="component" value="Unassembled WGS sequence"/>
</dbReference>